<keyword evidence="3" id="KW-1185">Reference proteome</keyword>
<feature type="compositionally biased region" description="Polar residues" evidence="1">
    <location>
        <begin position="133"/>
        <end position="144"/>
    </location>
</feature>
<reference evidence="2 3" key="1">
    <citation type="submission" date="2019-12" db="EMBL/GenBank/DDBJ databases">
        <title>Genomic-based taxomic classification of the family Erythrobacteraceae.</title>
        <authorList>
            <person name="Xu L."/>
        </authorList>
    </citation>
    <scope>NUCLEOTIDE SEQUENCE [LARGE SCALE GENOMIC DNA]</scope>
    <source>
        <strain evidence="2 3">KCTC 42006</strain>
    </source>
</reference>
<proteinExistence type="predicted"/>
<evidence type="ECO:0000313" key="2">
    <source>
        <dbReference type="EMBL" id="MXO82478.1"/>
    </source>
</evidence>
<dbReference type="AlphaFoldDB" id="A0A844Z427"/>
<evidence type="ECO:0000313" key="3">
    <source>
        <dbReference type="Proteomes" id="UP000460290"/>
    </source>
</evidence>
<protein>
    <submittedName>
        <fullName evidence="2">Uncharacterized protein</fullName>
    </submittedName>
</protein>
<dbReference type="OrthoDB" id="8756377at2"/>
<evidence type="ECO:0000256" key="1">
    <source>
        <dbReference type="SAM" id="MobiDB-lite"/>
    </source>
</evidence>
<dbReference type="RefSeq" id="WP_160612923.1">
    <property type="nucleotide sequence ID" value="NZ_JAUFQM010000001.1"/>
</dbReference>
<organism evidence="2 3">
    <name type="scientific">Pontixanthobacter aestiaquae</name>
    <dbReference type="NCBI Taxonomy" id="1509367"/>
    <lineage>
        <taxon>Bacteria</taxon>
        <taxon>Pseudomonadati</taxon>
        <taxon>Pseudomonadota</taxon>
        <taxon>Alphaproteobacteria</taxon>
        <taxon>Sphingomonadales</taxon>
        <taxon>Erythrobacteraceae</taxon>
        <taxon>Pontixanthobacter</taxon>
    </lineage>
</organism>
<dbReference type="EMBL" id="WTYZ01000001">
    <property type="protein sequence ID" value="MXO82478.1"/>
    <property type="molecule type" value="Genomic_DNA"/>
</dbReference>
<comment type="caution">
    <text evidence="2">The sequence shown here is derived from an EMBL/GenBank/DDBJ whole genome shotgun (WGS) entry which is preliminary data.</text>
</comment>
<accession>A0A844Z427</accession>
<gene>
    <name evidence="2" type="ORF">GRI35_03695</name>
</gene>
<name>A0A844Z427_9SPHN</name>
<sequence length="144" mass="15890">MELQGVANDLLATFISRYNQIDGYWALGKFQSFLSDGAHGSIIIDLIATDRITSAYEKFPETNRYYSGAMVRIAESKGIPVDWIVAGSIEVRSLSKYELHCRAQLTADNGRKFASEALVQANKHSPAEFRSASDITGPSNQRGQ</sequence>
<feature type="region of interest" description="Disordered" evidence="1">
    <location>
        <begin position="124"/>
        <end position="144"/>
    </location>
</feature>
<dbReference type="Proteomes" id="UP000460290">
    <property type="component" value="Unassembled WGS sequence"/>
</dbReference>